<dbReference type="Proteomes" id="UP000838308">
    <property type="component" value="Unassembled WGS sequence"/>
</dbReference>
<evidence type="ECO:0000256" key="1">
    <source>
        <dbReference type="SAM" id="Phobius"/>
    </source>
</evidence>
<keyword evidence="1" id="KW-0812">Transmembrane</keyword>
<name>A0ABM9EQW8_9BACI</name>
<protein>
    <recommendedName>
        <fullName evidence="4">Lipoprotein</fullName>
    </recommendedName>
</protein>
<feature type="transmembrane region" description="Helical" evidence="1">
    <location>
        <begin position="48"/>
        <end position="66"/>
    </location>
</feature>
<feature type="transmembrane region" description="Helical" evidence="1">
    <location>
        <begin position="7"/>
        <end position="28"/>
    </location>
</feature>
<feature type="transmembrane region" description="Helical" evidence="1">
    <location>
        <begin position="131"/>
        <end position="150"/>
    </location>
</feature>
<sequence length="157" mass="18629">MNIFRQGSAIIVMLLLFGCAMSAFYYASVDIAEYFKDTSRDYIFKINILPFILFFVIGGFLTFVSYRKKKRKKMNFTKTLWVPDEFEEKDEREQQITARACRSAYISMLYAFPLITVLLLFYPFISNVVPYYPIIVFTLLPLTQIMTYIISWQKNYK</sequence>
<feature type="transmembrane region" description="Helical" evidence="1">
    <location>
        <begin position="104"/>
        <end position="125"/>
    </location>
</feature>
<reference evidence="2" key="1">
    <citation type="submission" date="2022-04" db="EMBL/GenBank/DDBJ databases">
        <authorList>
            <person name="Criscuolo A."/>
        </authorList>
    </citation>
    <scope>NUCLEOTIDE SEQUENCE</scope>
    <source>
        <strain evidence="2">CIP111895</strain>
    </source>
</reference>
<evidence type="ECO:0000313" key="3">
    <source>
        <dbReference type="Proteomes" id="UP000838308"/>
    </source>
</evidence>
<gene>
    <name evidence="2" type="ORF">BACCIP111895_02184</name>
</gene>
<organism evidence="2 3">
    <name type="scientific">Neobacillus rhizosphaerae</name>
    <dbReference type="NCBI Taxonomy" id="2880965"/>
    <lineage>
        <taxon>Bacteria</taxon>
        <taxon>Bacillati</taxon>
        <taxon>Bacillota</taxon>
        <taxon>Bacilli</taxon>
        <taxon>Bacillales</taxon>
        <taxon>Bacillaceae</taxon>
        <taxon>Neobacillus</taxon>
    </lineage>
</organism>
<dbReference type="RefSeq" id="WP_248735311.1">
    <property type="nucleotide sequence ID" value="NZ_CALBWS010000012.1"/>
</dbReference>
<dbReference type="PROSITE" id="PS51257">
    <property type="entry name" value="PROKAR_LIPOPROTEIN"/>
    <property type="match status" value="1"/>
</dbReference>
<evidence type="ECO:0008006" key="4">
    <source>
        <dbReference type="Google" id="ProtNLM"/>
    </source>
</evidence>
<comment type="caution">
    <text evidence="2">The sequence shown here is derived from an EMBL/GenBank/DDBJ whole genome shotgun (WGS) entry which is preliminary data.</text>
</comment>
<dbReference type="EMBL" id="CALBWS010000012">
    <property type="protein sequence ID" value="CAH2715007.1"/>
    <property type="molecule type" value="Genomic_DNA"/>
</dbReference>
<keyword evidence="1" id="KW-0472">Membrane</keyword>
<keyword evidence="3" id="KW-1185">Reference proteome</keyword>
<proteinExistence type="predicted"/>
<accession>A0ABM9EQW8</accession>
<evidence type="ECO:0000313" key="2">
    <source>
        <dbReference type="EMBL" id="CAH2715007.1"/>
    </source>
</evidence>
<keyword evidence="1" id="KW-1133">Transmembrane helix</keyword>